<dbReference type="EMBL" id="JBGFUD010003878">
    <property type="protein sequence ID" value="MFH4979127.1"/>
    <property type="molecule type" value="Genomic_DNA"/>
</dbReference>
<dbReference type="Proteomes" id="UP001608902">
    <property type="component" value="Unassembled WGS sequence"/>
</dbReference>
<comment type="caution">
    <text evidence="1">The sequence shown here is derived from an EMBL/GenBank/DDBJ whole genome shotgun (WGS) entry which is preliminary data.</text>
</comment>
<sequence length="100" mass="11213">MRQKSRRFLYGKIPVNASMKPAELEEYLTPAYITDGLTSAAIFRGRKARYKKAGNLVKHGLATQEPYFGASKKLAYCIAKQAKQHMRDLGEAICLANGYQ</sequence>
<protein>
    <submittedName>
        <fullName evidence="1">Uncharacterized protein</fullName>
    </submittedName>
</protein>
<reference evidence="1 2" key="1">
    <citation type="submission" date="2024-08" db="EMBL/GenBank/DDBJ databases">
        <title>Gnathostoma spinigerum genome.</title>
        <authorList>
            <person name="Gonzalez-Bertolin B."/>
            <person name="Monzon S."/>
            <person name="Zaballos A."/>
            <person name="Jimenez P."/>
            <person name="Dekumyoy P."/>
            <person name="Varona S."/>
            <person name="Cuesta I."/>
            <person name="Sumanam S."/>
            <person name="Adisakwattana P."/>
            <person name="Gasser R.B."/>
            <person name="Hernandez-Gonzalez A."/>
            <person name="Young N.D."/>
            <person name="Perteguer M.J."/>
        </authorList>
    </citation>
    <scope>NUCLEOTIDE SEQUENCE [LARGE SCALE GENOMIC DNA]</scope>
    <source>
        <strain evidence="1">AL3</strain>
        <tissue evidence="1">Liver</tissue>
    </source>
</reference>
<name>A0ABD6ER12_9BILA</name>
<accession>A0ABD6ER12</accession>
<dbReference type="AlphaFoldDB" id="A0ABD6ER12"/>
<organism evidence="1 2">
    <name type="scientific">Gnathostoma spinigerum</name>
    <dbReference type="NCBI Taxonomy" id="75299"/>
    <lineage>
        <taxon>Eukaryota</taxon>
        <taxon>Metazoa</taxon>
        <taxon>Ecdysozoa</taxon>
        <taxon>Nematoda</taxon>
        <taxon>Chromadorea</taxon>
        <taxon>Rhabditida</taxon>
        <taxon>Spirurina</taxon>
        <taxon>Gnathostomatomorpha</taxon>
        <taxon>Gnathostomatoidea</taxon>
        <taxon>Gnathostomatidae</taxon>
        <taxon>Gnathostoma</taxon>
    </lineage>
</organism>
<evidence type="ECO:0000313" key="1">
    <source>
        <dbReference type="EMBL" id="MFH4979127.1"/>
    </source>
</evidence>
<gene>
    <name evidence="1" type="ORF">AB6A40_005836</name>
</gene>
<proteinExistence type="predicted"/>
<evidence type="ECO:0000313" key="2">
    <source>
        <dbReference type="Proteomes" id="UP001608902"/>
    </source>
</evidence>
<keyword evidence="2" id="KW-1185">Reference proteome</keyword>